<dbReference type="EMBL" id="GL385396">
    <property type="protein sequence ID" value="EJT78984.1"/>
    <property type="molecule type" value="Genomic_DNA"/>
</dbReference>
<accession>J3NS28</accession>
<reference evidence="2" key="2">
    <citation type="submission" date="2010-07" db="EMBL/GenBank/DDBJ databases">
        <authorList>
            <consortium name="The Broad Institute Genome Sequencing Platform"/>
            <consortium name="Broad Institute Genome Sequencing Center for Infectious Disease"/>
            <person name="Ma L.-J."/>
            <person name="Dead R."/>
            <person name="Young S."/>
            <person name="Zeng Q."/>
            <person name="Koehrsen M."/>
            <person name="Alvarado L."/>
            <person name="Berlin A."/>
            <person name="Chapman S.B."/>
            <person name="Chen Z."/>
            <person name="Freedman E."/>
            <person name="Gellesch M."/>
            <person name="Goldberg J."/>
            <person name="Griggs A."/>
            <person name="Gujja S."/>
            <person name="Heilman E.R."/>
            <person name="Heiman D."/>
            <person name="Hepburn T."/>
            <person name="Howarth C."/>
            <person name="Jen D."/>
            <person name="Larson L."/>
            <person name="Mehta T."/>
            <person name="Neiman D."/>
            <person name="Pearson M."/>
            <person name="Roberts A."/>
            <person name="Saif S."/>
            <person name="Shea T."/>
            <person name="Shenoy N."/>
            <person name="Sisk P."/>
            <person name="Stolte C."/>
            <person name="Sykes S."/>
            <person name="Walk T."/>
            <person name="White J."/>
            <person name="Yandava C."/>
            <person name="Haas B."/>
            <person name="Nusbaum C."/>
            <person name="Birren B."/>
        </authorList>
    </citation>
    <scope>NUCLEOTIDE SEQUENCE</scope>
    <source>
        <strain evidence="2">R3-111a-1</strain>
    </source>
</reference>
<protein>
    <recommendedName>
        <fullName evidence="5">Diaminohydroxyphosphoribosylamino-pyrimidine deaminase</fullName>
    </recommendedName>
</protein>
<dbReference type="STRING" id="644352.J3NS28"/>
<dbReference type="Proteomes" id="UP000006039">
    <property type="component" value="Unassembled WGS sequence"/>
</dbReference>
<dbReference type="GeneID" id="20344533"/>
<organism evidence="2">
    <name type="scientific">Gaeumannomyces tritici (strain R3-111a-1)</name>
    <name type="common">Wheat and barley take-all root rot fungus</name>
    <name type="synonym">Gaeumannomyces graminis var. tritici</name>
    <dbReference type="NCBI Taxonomy" id="644352"/>
    <lineage>
        <taxon>Eukaryota</taxon>
        <taxon>Fungi</taxon>
        <taxon>Dikarya</taxon>
        <taxon>Ascomycota</taxon>
        <taxon>Pezizomycotina</taxon>
        <taxon>Sordariomycetes</taxon>
        <taxon>Sordariomycetidae</taxon>
        <taxon>Magnaporthales</taxon>
        <taxon>Magnaporthaceae</taxon>
        <taxon>Gaeumannomyces</taxon>
    </lineage>
</organism>
<dbReference type="VEuPathDB" id="FungiDB:GGTG_04075"/>
<dbReference type="GO" id="GO:0032991">
    <property type="term" value="C:protein-containing complex"/>
    <property type="evidence" value="ECO:0007669"/>
    <property type="project" value="TreeGrafter"/>
</dbReference>
<reference evidence="3" key="4">
    <citation type="journal article" date="2015" name="G3 (Bethesda)">
        <title>Genome sequences of three phytopathogenic species of the Magnaporthaceae family of fungi.</title>
        <authorList>
            <person name="Okagaki L.H."/>
            <person name="Nunes C.C."/>
            <person name="Sailsbery J."/>
            <person name="Clay B."/>
            <person name="Brown D."/>
            <person name="John T."/>
            <person name="Oh Y."/>
            <person name="Young N."/>
            <person name="Fitzgerald M."/>
            <person name="Haas B.J."/>
            <person name="Zeng Q."/>
            <person name="Young S."/>
            <person name="Adiconis X."/>
            <person name="Fan L."/>
            <person name="Levin J.Z."/>
            <person name="Mitchell T.K."/>
            <person name="Okubara P.A."/>
            <person name="Farman M.L."/>
            <person name="Kohn L.M."/>
            <person name="Birren B."/>
            <person name="Ma L.-J."/>
            <person name="Dean R.A."/>
        </authorList>
    </citation>
    <scope>NUCLEOTIDE SEQUENCE</scope>
    <source>
        <strain evidence="3">R3-111a-1</strain>
    </source>
</reference>
<dbReference type="RefSeq" id="XP_009220129.1">
    <property type="nucleotide sequence ID" value="XM_009221865.1"/>
</dbReference>
<gene>
    <name evidence="3" type="primary">20344533</name>
    <name evidence="2" type="ORF">GGTG_04075</name>
</gene>
<reference evidence="2" key="3">
    <citation type="submission" date="2010-09" db="EMBL/GenBank/DDBJ databases">
        <title>Annotation of Gaeumannomyces graminis var. tritici R3-111a-1.</title>
        <authorList>
            <consortium name="The Broad Institute Genome Sequencing Platform"/>
            <person name="Ma L.-J."/>
            <person name="Dead R."/>
            <person name="Young S.K."/>
            <person name="Zeng Q."/>
            <person name="Gargeya S."/>
            <person name="Fitzgerald M."/>
            <person name="Haas B."/>
            <person name="Abouelleil A."/>
            <person name="Alvarado L."/>
            <person name="Arachchi H.M."/>
            <person name="Berlin A."/>
            <person name="Brown A."/>
            <person name="Chapman S.B."/>
            <person name="Chen Z."/>
            <person name="Dunbar C."/>
            <person name="Freedman E."/>
            <person name="Gearin G."/>
            <person name="Gellesch M."/>
            <person name="Goldberg J."/>
            <person name="Griggs A."/>
            <person name="Gujja S."/>
            <person name="Heiman D."/>
            <person name="Howarth C."/>
            <person name="Larson L."/>
            <person name="Lui A."/>
            <person name="MacDonald P.J.P."/>
            <person name="Mehta T."/>
            <person name="Montmayeur A."/>
            <person name="Murphy C."/>
            <person name="Neiman D."/>
            <person name="Pearson M."/>
            <person name="Priest M."/>
            <person name="Roberts A."/>
            <person name="Saif S."/>
            <person name="Shea T."/>
            <person name="Shenoy N."/>
            <person name="Sisk P."/>
            <person name="Stolte C."/>
            <person name="Sykes S."/>
            <person name="Yandava C."/>
            <person name="Wortman J."/>
            <person name="Nusbaum C."/>
            <person name="Birren B."/>
        </authorList>
    </citation>
    <scope>NUCLEOTIDE SEQUENCE</scope>
    <source>
        <strain evidence="2">R3-111a-1</strain>
    </source>
</reference>
<proteinExistence type="predicted"/>
<keyword evidence="4" id="KW-1185">Reference proteome</keyword>
<dbReference type="EnsemblFungi" id="EJT78984">
    <property type="protein sequence ID" value="EJT78984"/>
    <property type="gene ID" value="GGTG_04075"/>
</dbReference>
<dbReference type="InterPro" id="IPR019410">
    <property type="entry name" value="Methyltransf_16"/>
</dbReference>
<evidence type="ECO:0000256" key="1">
    <source>
        <dbReference type="SAM" id="MobiDB-lite"/>
    </source>
</evidence>
<evidence type="ECO:0000313" key="3">
    <source>
        <dbReference type="EnsemblFungi" id="EJT78984"/>
    </source>
</evidence>
<evidence type="ECO:0000313" key="2">
    <source>
        <dbReference type="EMBL" id="EJT78984.1"/>
    </source>
</evidence>
<reference evidence="3" key="5">
    <citation type="submission" date="2018-04" db="UniProtKB">
        <authorList>
            <consortium name="EnsemblFungi"/>
        </authorList>
    </citation>
    <scope>IDENTIFICATION</scope>
    <source>
        <strain evidence="3">R3-111a-1</strain>
    </source>
</reference>
<dbReference type="OrthoDB" id="2529286at2759"/>
<dbReference type="AlphaFoldDB" id="J3NS28"/>
<dbReference type="Pfam" id="PF10294">
    <property type="entry name" value="Methyltransf_16"/>
    <property type="match status" value="2"/>
</dbReference>
<evidence type="ECO:0008006" key="5">
    <source>
        <dbReference type="Google" id="ProtNLM"/>
    </source>
</evidence>
<dbReference type="FunCoup" id="J3NS28">
    <property type="interactions" value="9"/>
</dbReference>
<dbReference type="InterPro" id="IPR029063">
    <property type="entry name" value="SAM-dependent_MTases_sf"/>
</dbReference>
<dbReference type="HOGENOM" id="CLU_051532_1_1_1"/>
<dbReference type="SUPFAM" id="SSF53335">
    <property type="entry name" value="S-adenosyl-L-methionine-dependent methyltransferases"/>
    <property type="match status" value="1"/>
</dbReference>
<dbReference type="PANTHER" id="PTHR14614">
    <property type="entry name" value="HEPATOCELLULAR CARCINOMA-ASSOCIATED ANTIGEN"/>
    <property type="match status" value="1"/>
</dbReference>
<dbReference type="PANTHER" id="PTHR14614:SF109">
    <property type="entry name" value="RIBOSOMAL LYSINE N-METHYLTRANSFERASE 5"/>
    <property type="match status" value="1"/>
</dbReference>
<reference evidence="4" key="1">
    <citation type="submission" date="2010-07" db="EMBL/GenBank/DDBJ databases">
        <title>The genome sequence of Gaeumannomyces graminis var. tritici strain R3-111a-1.</title>
        <authorList>
            <consortium name="The Broad Institute Genome Sequencing Platform"/>
            <person name="Ma L.-J."/>
            <person name="Dead R."/>
            <person name="Young S."/>
            <person name="Zeng Q."/>
            <person name="Koehrsen M."/>
            <person name="Alvarado L."/>
            <person name="Berlin A."/>
            <person name="Chapman S.B."/>
            <person name="Chen Z."/>
            <person name="Freedman E."/>
            <person name="Gellesch M."/>
            <person name="Goldberg J."/>
            <person name="Griggs A."/>
            <person name="Gujja S."/>
            <person name="Heilman E.R."/>
            <person name="Heiman D."/>
            <person name="Hepburn T."/>
            <person name="Howarth C."/>
            <person name="Jen D."/>
            <person name="Larson L."/>
            <person name="Mehta T."/>
            <person name="Neiman D."/>
            <person name="Pearson M."/>
            <person name="Roberts A."/>
            <person name="Saif S."/>
            <person name="Shea T."/>
            <person name="Shenoy N."/>
            <person name="Sisk P."/>
            <person name="Stolte C."/>
            <person name="Sykes S."/>
            <person name="Walk T."/>
            <person name="White J."/>
            <person name="Yandava C."/>
            <person name="Haas B."/>
            <person name="Nusbaum C."/>
            <person name="Birren B."/>
        </authorList>
    </citation>
    <scope>NUCLEOTIDE SEQUENCE [LARGE SCALE GENOMIC DNA]</scope>
    <source>
        <strain evidence="4">R3-111a-1</strain>
    </source>
</reference>
<sequence length="311" mass="32019">MASVDFFTQELGPEIEDPDEETFLLFAQDIPSQNLGFVDSAASSLELTVAGKDLTVHQSPGILSSTRSGGTTGAVVWKVTPLFADWAASPGNILARSGALSRSSAVLELGCGISAIVGLVLAPAVSSYTLTDQAYVSRLVEQNIQENRAALVSGGGGRSSAKSKRAGGGGGGSGAQTAGSSLRFAPLDWETDEVTGSLAGPARAGSFDLVIACDCIYNESLIEPLVQTCVDACALGRAPAGEGGGGAAAAANAPCVCVVAQQLRDPEIFESWVKRFCRSFHAWRIPDESLPQGLRSSSGFVVHVGVLKDLS</sequence>
<dbReference type="GO" id="GO:0005829">
    <property type="term" value="C:cytosol"/>
    <property type="evidence" value="ECO:0007669"/>
    <property type="project" value="TreeGrafter"/>
</dbReference>
<name>J3NS28_GAET3</name>
<dbReference type="GO" id="GO:0008757">
    <property type="term" value="F:S-adenosylmethionine-dependent methyltransferase activity"/>
    <property type="evidence" value="ECO:0007669"/>
    <property type="project" value="UniProtKB-ARBA"/>
</dbReference>
<feature type="region of interest" description="Disordered" evidence="1">
    <location>
        <begin position="151"/>
        <end position="179"/>
    </location>
</feature>
<dbReference type="eggNOG" id="KOG1018">
    <property type="taxonomic scope" value="Eukaryota"/>
</dbReference>
<dbReference type="Gene3D" id="3.40.50.150">
    <property type="entry name" value="Vaccinia Virus protein VP39"/>
    <property type="match status" value="1"/>
</dbReference>
<evidence type="ECO:0000313" key="4">
    <source>
        <dbReference type="Proteomes" id="UP000006039"/>
    </source>
</evidence>